<accession>A0ABW8VEB8</accession>
<dbReference type="Proteomes" id="UP001628281">
    <property type="component" value="Unassembled WGS sequence"/>
</dbReference>
<keyword evidence="2" id="KW-1185">Reference proteome</keyword>
<sequence>MSLPTPPLLTITVLNAPSLPVLLGWVSAPVANVNFCPASQLLRKNRTHSPQFGSVIASFTRPLAKFAAILKKFLVFSAASHPSQLGCGCSNAICQKPYLSHSNVLAIAAGAALRRLRRGEAVVGTFRADLMAVLLAVVTVTAGRSQPPRQNDDPGTLIDAAVTLCRASGMSGRAMAERFNDAIEKAT</sequence>
<proteinExistence type="predicted"/>
<evidence type="ECO:0000313" key="1">
    <source>
        <dbReference type="EMBL" id="MFL7904701.1"/>
    </source>
</evidence>
<reference evidence="1 2" key="1">
    <citation type="submission" date="2024-11" db="EMBL/GenBank/DDBJ databases">
        <title>Draft genome sequences of two bacteria associated to sugarcane roots in Colombia.</title>
        <authorList>
            <person name="Pardo-Diaz S."/>
            <person name="Masmela-Mendoza J."/>
            <person name="Delgadillo-Duran P."/>
            <person name="Bautista E.J."/>
            <person name="Rojas-Tapias D.F."/>
        </authorList>
    </citation>
    <scope>NUCLEOTIDE SEQUENCE [LARGE SCALE GENOMIC DNA]</scope>
    <source>
        <strain evidence="1 2">Ap18</strain>
    </source>
</reference>
<organism evidence="1 2">
    <name type="scientific">Azospirillum argentinense</name>
    <dbReference type="NCBI Taxonomy" id="2970906"/>
    <lineage>
        <taxon>Bacteria</taxon>
        <taxon>Pseudomonadati</taxon>
        <taxon>Pseudomonadota</taxon>
        <taxon>Alphaproteobacteria</taxon>
        <taxon>Rhodospirillales</taxon>
        <taxon>Azospirillaceae</taxon>
        <taxon>Azospirillum</taxon>
    </lineage>
</organism>
<comment type="caution">
    <text evidence="1">The sequence shown here is derived from an EMBL/GenBank/DDBJ whole genome shotgun (WGS) entry which is preliminary data.</text>
</comment>
<dbReference type="EMBL" id="JBJLSN010000055">
    <property type="protein sequence ID" value="MFL7904701.1"/>
    <property type="molecule type" value="Genomic_DNA"/>
</dbReference>
<dbReference type="RefSeq" id="WP_407825452.1">
    <property type="nucleotide sequence ID" value="NZ_JBJLSN010000055.1"/>
</dbReference>
<protein>
    <submittedName>
        <fullName evidence="1">Uncharacterized protein</fullName>
    </submittedName>
</protein>
<gene>
    <name evidence="1" type="ORF">ACJ41P_26475</name>
</gene>
<evidence type="ECO:0000313" key="2">
    <source>
        <dbReference type="Proteomes" id="UP001628281"/>
    </source>
</evidence>
<name>A0ABW8VEB8_9PROT</name>